<evidence type="ECO:0000313" key="2">
    <source>
        <dbReference type="Proteomes" id="UP001269144"/>
    </source>
</evidence>
<protein>
    <submittedName>
        <fullName evidence="1">Uncharacterized protein</fullName>
    </submittedName>
</protein>
<accession>A0ABU2HV20</accession>
<proteinExistence type="predicted"/>
<reference evidence="2" key="1">
    <citation type="submission" date="2023-07" db="EMBL/GenBank/DDBJ databases">
        <title>Paracoccus sp. MBLB3053 whole genome sequence.</title>
        <authorList>
            <person name="Hwang C.Y."/>
            <person name="Cho E.-S."/>
            <person name="Seo M.-J."/>
        </authorList>
    </citation>
    <scope>NUCLEOTIDE SEQUENCE [LARGE SCALE GENOMIC DNA]</scope>
    <source>
        <strain evidence="2">MBLB3053</strain>
    </source>
</reference>
<evidence type="ECO:0000313" key="1">
    <source>
        <dbReference type="EMBL" id="MDS9468898.1"/>
    </source>
</evidence>
<dbReference type="RefSeq" id="WP_311161351.1">
    <property type="nucleotide sequence ID" value="NZ_JAVQLW010000002.1"/>
</dbReference>
<comment type="caution">
    <text evidence="1">The sequence shown here is derived from an EMBL/GenBank/DDBJ whole genome shotgun (WGS) entry which is preliminary data.</text>
</comment>
<dbReference type="Proteomes" id="UP001269144">
    <property type="component" value="Unassembled WGS sequence"/>
</dbReference>
<keyword evidence="2" id="KW-1185">Reference proteome</keyword>
<gene>
    <name evidence="1" type="ORF">RGQ15_15130</name>
</gene>
<dbReference type="EMBL" id="JAVQLW010000002">
    <property type="protein sequence ID" value="MDS9468898.1"/>
    <property type="molecule type" value="Genomic_DNA"/>
</dbReference>
<sequence length="78" mass="8847">MIICSPTAALRENPLRASARLDAGMVQMLSMMVDDRDQPVTLELRDFGIWAVTEEGVRMFIGSLEKRPDNRDKQRLPS</sequence>
<organism evidence="1 2">
    <name type="scientific">Paracoccus aurantius</name>
    <dbReference type="NCBI Taxonomy" id="3073814"/>
    <lineage>
        <taxon>Bacteria</taxon>
        <taxon>Pseudomonadati</taxon>
        <taxon>Pseudomonadota</taxon>
        <taxon>Alphaproteobacteria</taxon>
        <taxon>Rhodobacterales</taxon>
        <taxon>Paracoccaceae</taxon>
        <taxon>Paracoccus</taxon>
    </lineage>
</organism>
<name>A0ABU2HV20_9RHOB</name>